<evidence type="ECO:0000313" key="5">
    <source>
        <dbReference type="Proteomes" id="UP000290289"/>
    </source>
</evidence>
<dbReference type="SMART" id="SM00915">
    <property type="entry name" value="Jacalin"/>
    <property type="match status" value="3"/>
</dbReference>
<sequence>MSTEGSDKKSISVGPWGGHNGLIWDDGVHSTVKQLVIAHGAAIDSIQIEYDERGSSVWSDKHGRNGGWKTDKVKLASPEEFLTSIEGYYGKKSEWGPITVRSLTFKSNKRTYGPFGVEQGTYFSLQETASNIKIVGFHGMSGWYLDSIGAYVKPIDQNEQKQHAKTLLRTPFNYPTIGTDQNLAGYSLIQNCNVLFAITPKDDSTAKPAAVPVPVPKMLSGQFSDSEISDVGTKHELTTNVEKFPSKVEGVVAYGPFGGTGGAAFDDGIYSGIRQIKLSRNIGVVYIKVQYDRNGEAVWEGRHGGTGGFKSDKIVFDYPNEILTHITGTFAPTMVMGTSVIKSLTFHTTKKQHGPYGEEQGACFTTKLKEGKIVGIHGRSGLFLDALGVHAIEGKVHIVETKTPTLTNTPNIPYGHTDHKNKTPTVTNTPNTFTAMIPKEHAGAITEIDNPHWTNKLLMTNGGKVEEVVAYGVIKEPAPCGPGPWGGDVGRAWDDGVFSGISQIHLTREAEGICSVQIEYDRNGQFIWSAKHGGNGGTSPHRIKLEYPHEVITCISGYYGCISKDQGQGPKIIKSLTFFTSRGKYGPFGEQVGTFFTSTATEGKLVGFHGRSSLYLDAIGVHMQHWLGSDQKTSHKPSLFKKY</sequence>
<dbReference type="CDD" id="cd09612">
    <property type="entry name" value="Jacalin"/>
    <property type="match status" value="3"/>
</dbReference>
<proteinExistence type="inferred from homology"/>
<comment type="similarity">
    <text evidence="1">Belongs to the jacalin lectin family.</text>
</comment>
<dbReference type="AlphaFoldDB" id="A0A498HUS6"/>
<name>A0A498HUS6_MALDO</name>
<dbReference type="InterPro" id="IPR036404">
    <property type="entry name" value="Jacalin-like_lectin_dom_sf"/>
</dbReference>
<comment type="caution">
    <text evidence="4">The sequence shown here is derived from an EMBL/GenBank/DDBJ whole genome shotgun (WGS) entry which is preliminary data.</text>
</comment>
<dbReference type="EMBL" id="RDQH01000341">
    <property type="protein sequence ID" value="RXH73257.1"/>
    <property type="molecule type" value="Genomic_DNA"/>
</dbReference>
<feature type="domain" description="Jacalin-type lectin" evidence="3">
    <location>
        <begin position="10"/>
        <end position="154"/>
    </location>
</feature>
<organism evidence="4 5">
    <name type="scientific">Malus domestica</name>
    <name type="common">Apple</name>
    <name type="synonym">Pyrus malus</name>
    <dbReference type="NCBI Taxonomy" id="3750"/>
    <lineage>
        <taxon>Eukaryota</taxon>
        <taxon>Viridiplantae</taxon>
        <taxon>Streptophyta</taxon>
        <taxon>Embryophyta</taxon>
        <taxon>Tracheophyta</taxon>
        <taxon>Spermatophyta</taxon>
        <taxon>Magnoliopsida</taxon>
        <taxon>eudicotyledons</taxon>
        <taxon>Gunneridae</taxon>
        <taxon>Pentapetalae</taxon>
        <taxon>rosids</taxon>
        <taxon>fabids</taxon>
        <taxon>Rosales</taxon>
        <taxon>Rosaceae</taxon>
        <taxon>Amygdaloideae</taxon>
        <taxon>Maleae</taxon>
        <taxon>Malus</taxon>
    </lineage>
</organism>
<dbReference type="Gene3D" id="2.100.10.30">
    <property type="entry name" value="Jacalin-like lectin domain"/>
    <property type="match status" value="3"/>
</dbReference>
<dbReference type="STRING" id="3750.A0A498HUS6"/>
<feature type="domain" description="Jacalin-type lectin" evidence="3">
    <location>
        <begin position="479"/>
        <end position="625"/>
    </location>
</feature>
<dbReference type="SUPFAM" id="SSF51101">
    <property type="entry name" value="Mannose-binding lectins"/>
    <property type="match status" value="3"/>
</dbReference>
<reference evidence="4 5" key="1">
    <citation type="submission" date="2018-10" db="EMBL/GenBank/DDBJ databases">
        <title>A high-quality apple genome assembly.</title>
        <authorList>
            <person name="Hu J."/>
        </authorList>
    </citation>
    <scope>NUCLEOTIDE SEQUENCE [LARGE SCALE GENOMIC DNA]</scope>
    <source>
        <strain evidence="5">cv. HFTH1</strain>
        <tissue evidence="4">Young leaf</tissue>
    </source>
</reference>
<dbReference type="PANTHER" id="PTHR47293">
    <property type="entry name" value="JACALIN-RELATED LECTIN 3"/>
    <property type="match status" value="1"/>
</dbReference>
<dbReference type="FunFam" id="2.100.10.30:FF:000001">
    <property type="entry name" value="Jacalin-related lectin 33"/>
    <property type="match status" value="3"/>
</dbReference>
<feature type="domain" description="Jacalin-type lectin" evidence="3">
    <location>
        <begin position="251"/>
        <end position="393"/>
    </location>
</feature>
<keyword evidence="5" id="KW-1185">Reference proteome</keyword>
<protein>
    <recommendedName>
        <fullName evidence="3">Jacalin-type lectin domain-containing protein</fullName>
    </recommendedName>
</protein>
<dbReference type="InterPro" id="IPR001229">
    <property type="entry name" value="Jacalin-like_lectin_dom"/>
</dbReference>
<evidence type="ECO:0000259" key="3">
    <source>
        <dbReference type="PROSITE" id="PS51752"/>
    </source>
</evidence>
<evidence type="ECO:0000256" key="1">
    <source>
        <dbReference type="ARBA" id="ARBA00006568"/>
    </source>
</evidence>
<accession>A0A498HUS6</accession>
<dbReference type="GO" id="GO:0005536">
    <property type="term" value="F:D-glucose binding"/>
    <property type="evidence" value="ECO:0007669"/>
    <property type="project" value="UniProtKB-ARBA"/>
</dbReference>
<evidence type="ECO:0000256" key="2">
    <source>
        <dbReference type="ARBA" id="ARBA00022734"/>
    </source>
</evidence>
<gene>
    <name evidence="4" type="ORF">DVH24_012941</name>
</gene>
<dbReference type="GO" id="GO:0005537">
    <property type="term" value="F:D-mannose binding"/>
    <property type="evidence" value="ECO:0007669"/>
    <property type="project" value="UniProtKB-ARBA"/>
</dbReference>
<dbReference type="PANTHER" id="PTHR47293:SF68">
    <property type="entry name" value="JACALIN-RELATED LECTIN 3"/>
    <property type="match status" value="1"/>
</dbReference>
<keyword evidence="2" id="KW-0430">Lectin</keyword>
<dbReference type="Pfam" id="PF01419">
    <property type="entry name" value="Jacalin"/>
    <property type="match status" value="3"/>
</dbReference>
<evidence type="ECO:0000313" key="4">
    <source>
        <dbReference type="EMBL" id="RXH73257.1"/>
    </source>
</evidence>
<dbReference type="Proteomes" id="UP000290289">
    <property type="component" value="Chromosome 15"/>
</dbReference>
<dbReference type="InterPro" id="IPR033734">
    <property type="entry name" value="Jacalin-like_lectin_dom_plant"/>
</dbReference>
<dbReference type="PROSITE" id="PS51752">
    <property type="entry name" value="JACALIN_LECTIN"/>
    <property type="match status" value="3"/>
</dbReference>